<dbReference type="RefSeq" id="XP_026762936.2">
    <property type="nucleotide sequence ID" value="XM_026907135.3"/>
</dbReference>
<evidence type="ECO:0000256" key="1">
    <source>
        <dbReference type="SAM" id="SignalP"/>
    </source>
</evidence>
<reference evidence="3" key="1">
    <citation type="submission" date="2025-08" db="UniProtKB">
        <authorList>
            <consortium name="RefSeq"/>
        </authorList>
    </citation>
    <scope>IDENTIFICATION</scope>
    <source>
        <tissue evidence="3">Whole larvae</tissue>
    </source>
</reference>
<gene>
    <name evidence="3" type="primary">LOC113521573</name>
</gene>
<keyword evidence="1" id="KW-0732">Signal</keyword>
<keyword evidence="2" id="KW-1185">Reference proteome</keyword>
<proteinExistence type="predicted"/>
<accession>A0A6J1X0R4</accession>
<name>A0A6J1X0R4_GALME</name>
<dbReference type="PANTHER" id="PTHR11257:SF13">
    <property type="entry name" value="GEO07322P1"/>
    <property type="match status" value="1"/>
</dbReference>
<evidence type="ECO:0000313" key="2">
    <source>
        <dbReference type="Proteomes" id="UP001652740"/>
    </source>
</evidence>
<dbReference type="GeneID" id="113521573"/>
<dbReference type="SUPFAM" id="SSF100910">
    <property type="entry name" value="Chemosensory protein Csp2"/>
    <property type="match status" value="2"/>
</dbReference>
<organism evidence="2 3">
    <name type="scientific">Galleria mellonella</name>
    <name type="common">Greater wax moth</name>
    <dbReference type="NCBI Taxonomy" id="7137"/>
    <lineage>
        <taxon>Eukaryota</taxon>
        <taxon>Metazoa</taxon>
        <taxon>Ecdysozoa</taxon>
        <taxon>Arthropoda</taxon>
        <taxon>Hexapoda</taxon>
        <taxon>Insecta</taxon>
        <taxon>Pterygota</taxon>
        <taxon>Neoptera</taxon>
        <taxon>Endopterygota</taxon>
        <taxon>Lepidoptera</taxon>
        <taxon>Glossata</taxon>
        <taxon>Ditrysia</taxon>
        <taxon>Pyraloidea</taxon>
        <taxon>Pyralidae</taxon>
        <taxon>Galleriinae</taxon>
        <taxon>Galleria</taxon>
    </lineage>
</organism>
<dbReference type="Proteomes" id="UP001652740">
    <property type="component" value="Unplaced"/>
</dbReference>
<dbReference type="InterPro" id="IPR005055">
    <property type="entry name" value="A10/PebIII"/>
</dbReference>
<dbReference type="PANTHER" id="PTHR11257">
    <property type="entry name" value="CHEMOSENSORY PROTEIN-RELATED"/>
    <property type="match status" value="1"/>
</dbReference>
<sequence length="257" mass="29091">MNNFEITMKTAFALCVLVAVAVCNAQDTYNPQFDNFNAEEVAGNIRLLKNYGKCFLDQGPCTAEGSDFKRVIPEALQTTCGKCTPKQRVLIRTVVNAFKTKLPDIWEALVQKHDPQGIYKASFDEFLSSQDCVHCEMKSFLVLCAVVALVIAEEKYTTNNDDFDIEALIVNVPELKNFNTCFVNDTNCNDVSSDFKRNLPEAVREACAKCTDVQKHIFRRYLEGLQEKLPQQFEEFRKKFDPEGIYLEPLKAALAKA</sequence>
<dbReference type="Pfam" id="PF03392">
    <property type="entry name" value="OS-D"/>
    <property type="match status" value="2"/>
</dbReference>
<feature type="signal peptide" evidence="1">
    <location>
        <begin position="1"/>
        <end position="25"/>
    </location>
</feature>
<feature type="chain" id="PRO_5045978266" evidence="1">
    <location>
        <begin position="26"/>
        <end position="257"/>
    </location>
</feature>
<evidence type="ECO:0000313" key="3">
    <source>
        <dbReference type="RefSeq" id="XP_026762936.2"/>
    </source>
</evidence>
<protein>
    <submittedName>
        <fullName evidence="3">Uncharacterized protein LOC113521573</fullName>
    </submittedName>
</protein>
<dbReference type="Gene3D" id="1.10.2080.10">
    <property type="entry name" value="Insect odorant-binding protein A10/Ejaculatory bulb-specific protein 3"/>
    <property type="match status" value="2"/>
</dbReference>
<dbReference type="InterPro" id="IPR036682">
    <property type="entry name" value="OS_D_A10/PebIII_sf"/>
</dbReference>